<dbReference type="Proteomes" id="UP000291469">
    <property type="component" value="Chromosome"/>
</dbReference>
<organism evidence="1 2">
    <name type="scientific">Egibacter rhizosphaerae</name>
    <dbReference type="NCBI Taxonomy" id="1670831"/>
    <lineage>
        <taxon>Bacteria</taxon>
        <taxon>Bacillati</taxon>
        <taxon>Actinomycetota</taxon>
        <taxon>Nitriliruptoria</taxon>
        <taxon>Egibacterales</taxon>
        <taxon>Egibacteraceae</taxon>
        <taxon>Egibacter</taxon>
    </lineage>
</organism>
<sequence length="103" mass="11855">MQLEAELGSGTADELIVGWCSEPNHVWVTIDHDARSRHIRFSMLPTLGVHAIVLRPEPRGPREQLWSVVTRFEEWEHALANAQERGRTWVQPRKGRLKPLKGK</sequence>
<dbReference type="AlphaFoldDB" id="A0A411YDJ8"/>
<accession>A0A411YDJ8</accession>
<protein>
    <submittedName>
        <fullName evidence="1">Uncharacterized protein</fullName>
    </submittedName>
</protein>
<keyword evidence="2" id="KW-1185">Reference proteome</keyword>
<name>A0A411YDJ8_9ACTN</name>
<dbReference type="KEGG" id="erz:ER308_06885"/>
<dbReference type="EMBL" id="CP036402">
    <property type="protein sequence ID" value="QBI19293.1"/>
    <property type="molecule type" value="Genomic_DNA"/>
</dbReference>
<gene>
    <name evidence="1" type="ORF">ER308_06885</name>
</gene>
<proteinExistence type="predicted"/>
<reference evidence="1 2" key="1">
    <citation type="submission" date="2019-01" db="EMBL/GenBank/DDBJ databases">
        <title>Egibacter rhizosphaerae EGI 80759T.</title>
        <authorList>
            <person name="Chen D.-D."/>
            <person name="Tian Y."/>
            <person name="Jiao J.-Y."/>
            <person name="Zhang X.-T."/>
            <person name="Zhang Y.-G."/>
            <person name="Zhang Y."/>
            <person name="Xiao M."/>
            <person name="Shu W.-S."/>
            <person name="Li W.-J."/>
        </authorList>
    </citation>
    <scope>NUCLEOTIDE SEQUENCE [LARGE SCALE GENOMIC DNA]</scope>
    <source>
        <strain evidence="1 2">EGI 80759</strain>
    </source>
</reference>
<dbReference type="RefSeq" id="WP_131154290.1">
    <property type="nucleotide sequence ID" value="NZ_CP036402.1"/>
</dbReference>
<evidence type="ECO:0000313" key="2">
    <source>
        <dbReference type="Proteomes" id="UP000291469"/>
    </source>
</evidence>
<evidence type="ECO:0000313" key="1">
    <source>
        <dbReference type="EMBL" id="QBI19293.1"/>
    </source>
</evidence>